<feature type="region of interest" description="Disordered" evidence="4">
    <location>
        <begin position="576"/>
        <end position="599"/>
    </location>
</feature>
<evidence type="ECO:0000313" key="8">
    <source>
        <dbReference type="Proteomes" id="UP001280581"/>
    </source>
</evidence>
<feature type="signal peptide" evidence="5">
    <location>
        <begin position="1"/>
        <end position="18"/>
    </location>
</feature>
<keyword evidence="8" id="KW-1185">Reference proteome</keyword>
<dbReference type="InterPro" id="IPR015943">
    <property type="entry name" value="WD40/YVTN_repeat-like_dom_sf"/>
</dbReference>
<dbReference type="SUPFAM" id="SSF50998">
    <property type="entry name" value="Quinoprotein alcohol dehydrogenase-like"/>
    <property type="match status" value="1"/>
</dbReference>
<dbReference type="InterPro" id="IPR011047">
    <property type="entry name" value="Quinoprotein_ADH-like_sf"/>
</dbReference>
<reference evidence="7 8" key="1">
    <citation type="submission" date="2021-02" db="EMBL/GenBank/DDBJ databases">
        <title>Genome assembly of Pseudopithomyces chartarum.</title>
        <authorList>
            <person name="Jauregui R."/>
            <person name="Singh J."/>
            <person name="Voisey C."/>
        </authorList>
    </citation>
    <scope>NUCLEOTIDE SEQUENCE [LARGE SCALE GENOMIC DNA]</scope>
    <source>
        <strain evidence="7 8">AGR01</strain>
    </source>
</reference>
<feature type="domain" description="Pyrrolo-quinoline quinone repeat" evidence="6">
    <location>
        <begin position="73"/>
        <end position="346"/>
    </location>
</feature>
<name>A0AAN6RC67_9PLEO</name>
<protein>
    <recommendedName>
        <fullName evidence="6">Pyrrolo-quinoline quinone repeat domain-containing protein</fullName>
    </recommendedName>
</protein>
<keyword evidence="5" id="KW-0732">Signal</keyword>
<dbReference type="Gene3D" id="2.130.10.10">
    <property type="entry name" value="YVTN repeat-like/Quinoprotein amine dehydrogenase"/>
    <property type="match status" value="1"/>
</dbReference>
<dbReference type="PANTHER" id="PTHR32303:SF10">
    <property type="entry name" value="OUTER MEMBRANE PROTEIN ASSEMBLY FACTOR BAMB"/>
    <property type="match status" value="1"/>
</dbReference>
<dbReference type="PANTHER" id="PTHR32303">
    <property type="entry name" value="QUINOPROTEIN ALCOHOL DEHYDROGENASE (CYTOCHROME C)"/>
    <property type="match status" value="1"/>
</dbReference>
<evidence type="ECO:0000256" key="2">
    <source>
        <dbReference type="ARBA" id="ARBA00008156"/>
    </source>
</evidence>
<dbReference type="SMART" id="SM00564">
    <property type="entry name" value="PQQ"/>
    <property type="match status" value="6"/>
</dbReference>
<comment type="cofactor">
    <cofactor evidence="1">
        <name>pyrroloquinoline quinone</name>
        <dbReference type="ChEBI" id="CHEBI:58442"/>
    </cofactor>
</comment>
<dbReference type="EMBL" id="WVTA01000021">
    <property type="protein sequence ID" value="KAK3197248.1"/>
    <property type="molecule type" value="Genomic_DNA"/>
</dbReference>
<dbReference type="InterPro" id="IPR018391">
    <property type="entry name" value="PQQ_b-propeller_rpt"/>
</dbReference>
<evidence type="ECO:0000256" key="1">
    <source>
        <dbReference type="ARBA" id="ARBA00001931"/>
    </source>
</evidence>
<sequence>MALQSLALLLLLPLGAIASDQQLIYTNGDSYDVPNCTPEPQIPATQPPPGGNWLGFGANVYNNHWAGSDAQISTANIDTLSSVCQKKYSPGTSAAPLIENGIAYYTTFGGLLVALDYENCKEHWTLNVTELILKVKGNSDSVVATGAALASRSSPVSDGDVLYFGTLARALVVAVNKHTGHVIDTLEIGNNPLSILTQSPTVYNHRVFFGVSTTESAGPALDPSYKFTHHGTMNAIELRHGRLALVWTTHMIPPGSNLAGAAVWGSQPSIDPIRNQVFIGTGQLYTLPDEYIECQNANKNLDVQTGHLVNEPCLPRNTYQTSVLALDIETGAINWYRTLGALDAWNSACVQGAFEGDLSAPPGPNCPKNIGNDTDFGMAPTFVLASENTPSNKDVVVAGQKNGNLYAFSAQTGSTLWAINAAPGGIEGGISWGVAVDKDTVYYTAINTNRVNFTLYPSNQTISNSAFGAVNLKDGTTKWQTAAPRNTTSLIIPVVANDIVLTGTTGSWVENSLFAQGPGSLIALNKFTGEILREDILDSFFHAGIAVVNEHVLFGTGYGGIEPIQNGTFNVWKISGKSNSDEPTENDGGDADMEIKKAGFSKGKEELRRKIEELERQSDELDKLRDEL</sequence>
<feature type="chain" id="PRO_5043011791" description="Pyrrolo-quinoline quinone repeat domain-containing protein" evidence="5">
    <location>
        <begin position="19"/>
        <end position="628"/>
    </location>
</feature>
<keyword evidence="3" id="KW-0560">Oxidoreductase</keyword>
<dbReference type="Pfam" id="PF01011">
    <property type="entry name" value="PQQ"/>
    <property type="match status" value="1"/>
</dbReference>
<evidence type="ECO:0000259" key="6">
    <source>
        <dbReference type="Pfam" id="PF01011"/>
    </source>
</evidence>
<comment type="similarity">
    <text evidence="2">Belongs to the bacterial PQQ dehydrogenase family.</text>
</comment>
<dbReference type="InterPro" id="IPR002372">
    <property type="entry name" value="PQQ_rpt_dom"/>
</dbReference>
<evidence type="ECO:0000313" key="7">
    <source>
        <dbReference type="EMBL" id="KAK3197248.1"/>
    </source>
</evidence>
<dbReference type="Gene3D" id="2.140.10.10">
    <property type="entry name" value="Quinoprotein alcohol dehydrogenase-like superfamily"/>
    <property type="match status" value="1"/>
</dbReference>
<gene>
    <name evidence="7" type="ORF">GRF29_1536g1156985</name>
</gene>
<organism evidence="7 8">
    <name type="scientific">Pseudopithomyces chartarum</name>
    <dbReference type="NCBI Taxonomy" id="1892770"/>
    <lineage>
        <taxon>Eukaryota</taxon>
        <taxon>Fungi</taxon>
        <taxon>Dikarya</taxon>
        <taxon>Ascomycota</taxon>
        <taxon>Pezizomycotina</taxon>
        <taxon>Dothideomycetes</taxon>
        <taxon>Pleosporomycetidae</taxon>
        <taxon>Pleosporales</taxon>
        <taxon>Massarineae</taxon>
        <taxon>Didymosphaeriaceae</taxon>
        <taxon>Pseudopithomyces</taxon>
    </lineage>
</organism>
<evidence type="ECO:0000256" key="3">
    <source>
        <dbReference type="ARBA" id="ARBA00023002"/>
    </source>
</evidence>
<accession>A0AAN6RC67</accession>
<feature type="compositionally biased region" description="Acidic residues" evidence="4">
    <location>
        <begin position="582"/>
        <end position="592"/>
    </location>
</feature>
<comment type="caution">
    <text evidence="7">The sequence shown here is derived from an EMBL/GenBank/DDBJ whole genome shotgun (WGS) entry which is preliminary data.</text>
</comment>
<dbReference type="GO" id="GO:0016491">
    <property type="term" value="F:oxidoreductase activity"/>
    <property type="evidence" value="ECO:0007669"/>
    <property type="project" value="UniProtKB-KW"/>
</dbReference>
<proteinExistence type="inferred from homology"/>
<dbReference type="AlphaFoldDB" id="A0AAN6RC67"/>
<evidence type="ECO:0000256" key="5">
    <source>
        <dbReference type="SAM" id="SignalP"/>
    </source>
</evidence>
<evidence type="ECO:0000256" key="4">
    <source>
        <dbReference type="SAM" id="MobiDB-lite"/>
    </source>
</evidence>
<dbReference type="Proteomes" id="UP001280581">
    <property type="component" value="Unassembled WGS sequence"/>
</dbReference>